<protein>
    <submittedName>
        <fullName evidence="2">Uncharacterized protein</fullName>
    </submittedName>
</protein>
<feature type="compositionally biased region" description="Low complexity" evidence="1">
    <location>
        <begin position="1"/>
        <end position="11"/>
    </location>
</feature>
<dbReference type="Proteomes" id="UP000290560">
    <property type="component" value="Unassembled WGS sequence"/>
</dbReference>
<evidence type="ECO:0000256" key="1">
    <source>
        <dbReference type="SAM" id="MobiDB-lite"/>
    </source>
</evidence>
<feature type="region of interest" description="Disordered" evidence="1">
    <location>
        <begin position="1"/>
        <end position="28"/>
    </location>
</feature>
<dbReference type="EMBL" id="KV875683">
    <property type="protein sequence ID" value="RZR72429.1"/>
    <property type="molecule type" value="Genomic_DNA"/>
</dbReference>
<organism evidence="2">
    <name type="scientific">Ensete ventricosum</name>
    <name type="common">Abyssinian banana</name>
    <name type="synonym">Musa ensete</name>
    <dbReference type="NCBI Taxonomy" id="4639"/>
    <lineage>
        <taxon>Eukaryota</taxon>
        <taxon>Viridiplantae</taxon>
        <taxon>Streptophyta</taxon>
        <taxon>Embryophyta</taxon>
        <taxon>Tracheophyta</taxon>
        <taxon>Spermatophyta</taxon>
        <taxon>Magnoliopsida</taxon>
        <taxon>Liliopsida</taxon>
        <taxon>Zingiberales</taxon>
        <taxon>Musaceae</taxon>
        <taxon>Ensete</taxon>
    </lineage>
</organism>
<reference evidence="2" key="1">
    <citation type="journal article" date="2018" name="Data Brief">
        <title>Genome sequence data from 17 accessions of Ensete ventricosum, a staple food crop for millions in Ethiopia.</title>
        <authorList>
            <person name="Yemataw Z."/>
            <person name="Muzemil S."/>
            <person name="Ambachew D."/>
            <person name="Tripathi L."/>
            <person name="Tesfaye K."/>
            <person name="Chala A."/>
            <person name="Farbos A."/>
            <person name="O'Neill P."/>
            <person name="Moore K."/>
            <person name="Grant M."/>
            <person name="Studholme D.J."/>
        </authorList>
    </citation>
    <scope>NUCLEOTIDE SEQUENCE [LARGE SCALE GENOMIC DNA]</scope>
    <source>
        <tissue evidence="2">Leaf</tissue>
    </source>
</reference>
<evidence type="ECO:0000313" key="2">
    <source>
        <dbReference type="EMBL" id="RZR72429.1"/>
    </source>
</evidence>
<dbReference type="AlphaFoldDB" id="A0A445ME02"/>
<name>A0A445ME02_ENSVE</name>
<sequence length="128" mass="13565">MVASSTSASSCRARRPLLGSSPRREAAPCRHCGAHRDLLGAVAVFSGSRLAETSHDGRPLPIERIRYVVFFPPMSDRVQDRGGIHGDAAVLPSSSSSSPPPESLPMPTAQRLLLYAVHLMVSATPHAG</sequence>
<proteinExistence type="predicted"/>
<gene>
    <name evidence="2" type="ORF">BHM03_00013387</name>
</gene>
<accession>A0A445ME02</accession>
<feature type="region of interest" description="Disordered" evidence="1">
    <location>
        <begin position="81"/>
        <end position="105"/>
    </location>
</feature>